<feature type="compositionally biased region" description="Low complexity" evidence="1">
    <location>
        <begin position="63"/>
        <end position="80"/>
    </location>
</feature>
<feature type="compositionally biased region" description="Acidic residues" evidence="1">
    <location>
        <begin position="24"/>
        <end position="35"/>
    </location>
</feature>
<feature type="compositionally biased region" description="Basic and acidic residues" evidence="1">
    <location>
        <begin position="175"/>
        <end position="191"/>
    </location>
</feature>
<evidence type="ECO:0000256" key="1">
    <source>
        <dbReference type="SAM" id="MobiDB-lite"/>
    </source>
</evidence>
<evidence type="ECO:0000313" key="2">
    <source>
        <dbReference type="EMBL" id="OAD02090.1"/>
    </source>
</evidence>
<dbReference type="VEuPathDB" id="FungiDB:MUCCIDRAFT_82472"/>
<feature type="region of interest" description="Disordered" evidence="1">
    <location>
        <begin position="160"/>
        <end position="191"/>
    </location>
</feature>
<sequence length="222" mass="23367">MSSITSGDSPLSSHVDSPGSPAPLEDEDVIMEDDNVTLPVSVSNTTERLNEMDLTSNPPPAGANPVASPSSAVPPTASSSEENVSEAPPAAKPPTLTQMLKKILLKKENAQMAYSKTLDSPDVNNSEAAQLRVTVDNLDKHVKTLSDGIKAAAAAATATAKASTAAPSSAGLKISKRDLPKFQLEDNKSKPFPHEQAYRSVDHFLSEFEKVVFSAGQDIEDA</sequence>
<proteinExistence type="predicted"/>
<feature type="compositionally biased region" description="Polar residues" evidence="1">
    <location>
        <begin position="1"/>
        <end position="15"/>
    </location>
</feature>
<keyword evidence="3" id="KW-1185">Reference proteome</keyword>
<protein>
    <submittedName>
        <fullName evidence="2">Uncharacterized protein</fullName>
    </submittedName>
</protein>
<feature type="region of interest" description="Disordered" evidence="1">
    <location>
        <begin position="1"/>
        <end position="95"/>
    </location>
</feature>
<dbReference type="AlphaFoldDB" id="A0A162QHI6"/>
<dbReference type="Proteomes" id="UP000077051">
    <property type="component" value="Unassembled WGS sequence"/>
</dbReference>
<comment type="caution">
    <text evidence="2">The sequence shown here is derived from an EMBL/GenBank/DDBJ whole genome shotgun (WGS) entry which is preliminary data.</text>
</comment>
<dbReference type="STRING" id="747725.A0A162QHI6"/>
<feature type="compositionally biased region" description="Low complexity" evidence="1">
    <location>
        <begin position="160"/>
        <end position="170"/>
    </location>
</feature>
<accession>A0A162QHI6</accession>
<organism evidence="2 3">
    <name type="scientific">Mucor lusitanicus CBS 277.49</name>
    <dbReference type="NCBI Taxonomy" id="747725"/>
    <lineage>
        <taxon>Eukaryota</taxon>
        <taxon>Fungi</taxon>
        <taxon>Fungi incertae sedis</taxon>
        <taxon>Mucoromycota</taxon>
        <taxon>Mucoromycotina</taxon>
        <taxon>Mucoromycetes</taxon>
        <taxon>Mucorales</taxon>
        <taxon>Mucorineae</taxon>
        <taxon>Mucoraceae</taxon>
        <taxon>Mucor</taxon>
    </lineage>
</organism>
<reference evidence="2 3" key="1">
    <citation type="submission" date="2015-06" db="EMBL/GenBank/DDBJ databases">
        <title>Expansion of signal transduction pathways in fungi by whole-genome duplication.</title>
        <authorList>
            <consortium name="DOE Joint Genome Institute"/>
            <person name="Corrochano L.M."/>
            <person name="Kuo A."/>
            <person name="Marcet-Houben M."/>
            <person name="Polaino S."/>
            <person name="Salamov A."/>
            <person name="Villalobos J.M."/>
            <person name="Alvarez M.I."/>
            <person name="Avalos J."/>
            <person name="Benito E.P."/>
            <person name="Benoit I."/>
            <person name="Burger G."/>
            <person name="Camino L.P."/>
            <person name="Canovas D."/>
            <person name="Cerda-Olmedo E."/>
            <person name="Cheng J.-F."/>
            <person name="Dominguez A."/>
            <person name="Elias M."/>
            <person name="Eslava A.P."/>
            <person name="Glaser F."/>
            <person name="Grimwood J."/>
            <person name="Gutierrez G."/>
            <person name="Heitman J."/>
            <person name="Henrissat B."/>
            <person name="Iturriaga E.A."/>
            <person name="Lang B.F."/>
            <person name="Lavin J.L."/>
            <person name="Lee S."/>
            <person name="Li W."/>
            <person name="Lindquist E."/>
            <person name="Lopez-Garcia S."/>
            <person name="Luque E.M."/>
            <person name="Marcos A.T."/>
            <person name="Martin J."/>
            <person name="Mccluskey K."/>
            <person name="Medina H.R."/>
            <person name="Miralles-Duran A."/>
            <person name="Miyazaki A."/>
            <person name="Munoz-Torres E."/>
            <person name="Oguiza J.A."/>
            <person name="Ohm R."/>
            <person name="Olmedo M."/>
            <person name="Orejas M."/>
            <person name="Ortiz-Castellanos L."/>
            <person name="Pisabarro A.G."/>
            <person name="Rodriguez-Romero J."/>
            <person name="Ruiz-Herrera J."/>
            <person name="Ruiz-Vazquez R."/>
            <person name="Sanz C."/>
            <person name="Schackwitz W."/>
            <person name="Schmutz J."/>
            <person name="Shahriari M."/>
            <person name="Shelest E."/>
            <person name="Silva-Franco F."/>
            <person name="Soanes D."/>
            <person name="Syed K."/>
            <person name="Tagua V.G."/>
            <person name="Talbot N.J."/>
            <person name="Thon M."/>
            <person name="De Vries R.P."/>
            <person name="Wiebenga A."/>
            <person name="Yadav J.S."/>
            <person name="Braun E.L."/>
            <person name="Baker S."/>
            <person name="Garre V."/>
            <person name="Horwitz B."/>
            <person name="Torres-Martinez S."/>
            <person name="Idnurm A."/>
            <person name="Herrera-Estrella A."/>
            <person name="Gabaldon T."/>
            <person name="Grigoriev I.V."/>
        </authorList>
    </citation>
    <scope>NUCLEOTIDE SEQUENCE [LARGE SCALE GENOMIC DNA]</scope>
    <source>
        <strain evidence="2 3">CBS 277.49</strain>
    </source>
</reference>
<dbReference type="EMBL" id="AMYB01000005">
    <property type="protein sequence ID" value="OAD02090.1"/>
    <property type="molecule type" value="Genomic_DNA"/>
</dbReference>
<feature type="compositionally biased region" description="Polar residues" evidence="1">
    <location>
        <begin position="38"/>
        <end position="47"/>
    </location>
</feature>
<name>A0A162QHI6_MUCCL</name>
<dbReference type="OrthoDB" id="2237541at2759"/>
<gene>
    <name evidence="2" type="ORF">MUCCIDRAFT_82472</name>
</gene>
<evidence type="ECO:0000313" key="3">
    <source>
        <dbReference type="Proteomes" id="UP000077051"/>
    </source>
</evidence>